<gene>
    <name evidence="4" type="ORF">UX47_C0007G0188</name>
</gene>
<dbReference type="InterPro" id="IPR000644">
    <property type="entry name" value="CBS_dom"/>
</dbReference>
<dbReference type="SUPFAM" id="SSF54631">
    <property type="entry name" value="CBS-domain pair"/>
    <property type="match status" value="1"/>
</dbReference>
<sequence>MSRVSQLLKSAHSEGDKVHTVSPGTLIVEAARLLRDKQIGALPVLEEGRLVGIISERDITYKVTAEGIDPRTVTVAKFMVSEPAYVTPFSDIMDCMQLMKTKKSRHMPVLDEGKLVGIVSLRDIFHMLWKNQELLAMQMESYILGAR</sequence>
<evidence type="ECO:0000313" key="4">
    <source>
        <dbReference type="EMBL" id="KKU32944.1"/>
    </source>
</evidence>
<dbReference type="EMBL" id="LCMI01000007">
    <property type="protein sequence ID" value="KKU32944.1"/>
    <property type="molecule type" value="Genomic_DNA"/>
</dbReference>
<keyword evidence="1 2" id="KW-0129">CBS domain</keyword>
<dbReference type="Gene3D" id="3.10.580.10">
    <property type="entry name" value="CBS-domain"/>
    <property type="match status" value="1"/>
</dbReference>
<dbReference type="InterPro" id="IPR051257">
    <property type="entry name" value="Diverse_CBS-Domain"/>
</dbReference>
<name>A0A0G1PJF2_9BACT</name>
<dbReference type="Proteomes" id="UP000034794">
    <property type="component" value="Unassembled WGS sequence"/>
</dbReference>
<dbReference type="CDD" id="cd04623">
    <property type="entry name" value="CBS_pair_bac_euk"/>
    <property type="match status" value="1"/>
</dbReference>
<organism evidence="4 5">
    <name type="scientific">Candidatus Collierbacteria bacterium GW2011_GWA2_46_26</name>
    <dbReference type="NCBI Taxonomy" id="1618381"/>
    <lineage>
        <taxon>Bacteria</taxon>
        <taxon>Candidatus Collieribacteriota</taxon>
    </lineage>
</organism>
<dbReference type="PROSITE" id="PS51371">
    <property type="entry name" value="CBS"/>
    <property type="match status" value="2"/>
</dbReference>
<dbReference type="AlphaFoldDB" id="A0A0G1PJF2"/>
<evidence type="ECO:0000313" key="5">
    <source>
        <dbReference type="Proteomes" id="UP000034794"/>
    </source>
</evidence>
<dbReference type="Pfam" id="PF00571">
    <property type="entry name" value="CBS"/>
    <property type="match status" value="2"/>
</dbReference>
<feature type="domain" description="CBS" evidence="3">
    <location>
        <begin position="79"/>
        <end position="134"/>
    </location>
</feature>
<dbReference type="InterPro" id="IPR044725">
    <property type="entry name" value="CBSX3_CBS_dom"/>
</dbReference>
<comment type="caution">
    <text evidence="4">The sequence shown here is derived from an EMBL/GenBank/DDBJ whole genome shotgun (WGS) entry which is preliminary data.</text>
</comment>
<accession>A0A0G1PJF2</accession>
<evidence type="ECO:0000256" key="2">
    <source>
        <dbReference type="PROSITE-ProRule" id="PRU00703"/>
    </source>
</evidence>
<evidence type="ECO:0000259" key="3">
    <source>
        <dbReference type="PROSITE" id="PS51371"/>
    </source>
</evidence>
<dbReference type="SMART" id="SM00116">
    <property type="entry name" value="CBS"/>
    <property type="match status" value="2"/>
</dbReference>
<dbReference type="PANTHER" id="PTHR43080">
    <property type="entry name" value="CBS DOMAIN-CONTAINING PROTEIN CBSX3, MITOCHONDRIAL"/>
    <property type="match status" value="1"/>
</dbReference>
<reference evidence="4 5" key="1">
    <citation type="journal article" date="2015" name="Nature">
        <title>rRNA introns, odd ribosomes, and small enigmatic genomes across a large radiation of phyla.</title>
        <authorList>
            <person name="Brown C.T."/>
            <person name="Hug L.A."/>
            <person name="Thomas B.C."/>
            <person name="Sharon I."/>
            <person name="Castelle C.J."/>
            <person name="Singh A."/>
            <person name="Wilkins M.J."/>
            <person name="Williams K.H."/>
            <person name="Banfield J.F."/>
        </authorList>
    </citation>
    <scope>NUCLEOTIDE SEQUENCE [LARGE SCALE GENOMIC DNA]</scope>
</reference>
<dbReference type="PANTHER" id="PTHR43080:SF2">
    <property type="entry name" value="CBS DOMAIN-CONTAINING PROTEIN"/>
    <property type="match status" value="1"/>
</dbReference>
<feature type="domain" description="CBS" evidence="3">
    <location>
        <begin position="12"/>
        <end position="70"/>
    </location>
</feature>
<dbReference type="InterPro" id="IPR046342">
    <property type="entry name" value="CBS_dom_sf"/>
</dbReference>
<evidence type="ECO:0000256" key="1">
    <source>
        <dbReference type="ARBA" id="ARBA00023122"/>
    </source>
</evidence>
<proteinExistence type="predicted"/>
<protein>
    <recommendedName>
        <fullName evidence="3">CBS domain-containing protein</fullName>
    </recommendedName>
</protein>